<gene>
    <name evidence="1" type="ORF">G2W53_024487</name>
</gene>
<organism evidence="1 2">
    <name type="scientific">Senna tora</name>
    <dbReference type="NCBI Taxonomy" id="362788"/>
    <lineage>
        <taxon>Eukaryota</taxon>
        <taxon>Viridiplantae</taxon>
        <taxon>Streptophyta</taxon>
        <taxon>Embryophyta</taxon>
        <taxon>Tracheophyta</taxon>
        <taxon>Spermatophyta</taxon>
        <taxon>Magnoliopsida</taxon>
        <taxon>eudicotyledons</taxon>
        <taxon>Gunneridae</taxon>
        <taxon>Pentapetalae</taxon>
        <taxon>rosids</taxon>
        <taxon>fabids</taxon>
        <taxon>Fabales</taxon>
        <taxon>Fabaceae</taxon>
        <taxon>Caesalpinioideae</taxon>
        <taxon>Cassia clade</taxon>
        <taxon>Senna</taxon>
    </lineage>
</organism>
<sequence>MAKLSLDGPLGLTRYYSPPVNVRAV</sequence>
<protein>
    <submittedName>
        <fullName evidence="1">Uncharacterized protein</fullName>
    </submittedName>
</protein>
<dbReference type="AlphaFoldDB" id="A0A834TDL7"/>
<name>A0A834TDL7_9FABA</name>
<evidence type="ECO:0000313" key="2">
    <source>
        <dbReference type="Proteomes" id="UP000634136"/>
    </source>
</evidence>
<dbReference type="EMBL" id="JAAIUW010000008">
    <property type="protein sequence ID" value="KAF7819032.1"/>
    <property type="molecule type" value="Genomic_DNA"/>
</dbReference>
<accession>A0A834TDL7</accession>
<keyword evidence="2" id="KW-1185">Reference proteome</keyword>
<evidence type="ECO:0000313" key="1">
    <source>
        <dbReference type="EMBL" id="KAF7819032.1"/>
    </source>
</evidence>
<comment type="caution">
    <text evidence="1">The sequence shown here is derived from an EMBL/GenBank/DDBJ whole genome shotgun (WGS) entry which is preliminary data.</text>
</comment>
<dbReference type="Proteomes" id="UP000634136">
    <property type="component" value="Unassembled WGS sequence"/>
</dbReference>
<proteinExistence type="predicted"/>
<reference evidence="1" key="1">
    <citation type="submission" date="2020-09" db="EMBL/GenBank/DDBJ databases">
        <title>Genome-Enabled Discovery of Anthraquinone Biosynthesis in Senna tora.</title>
        <authorList>
            <person name="Kang S.-H."/>
            <person name="Pandey R.P."/>
            <person name="Lee C.-M."/>
            <person name="Sim J.-S."/>
            <person name="Jeong J.-T."/>
            <person name="Choi B.-S."/>
            <person name="Jung M."/>
            <person name="Ginzburg D."/>
            <person name="Zhao K."/>
            <person name="Won S.Y."/>
            <person name="Oh T.-J."/>
            <person name="Yu Y."/>
            <person name="Kim N.-H."/>
            <person name="Lee O.R."/>
            <person name="Lee T.-H."/>
            <person name="Bashyal P."/>
            <person name="Kim T.-S."/>
            <person name="Lee W.-H."/>
            <person name="Kawkins C."/>
            <person name="Kim C.-K."/>
            <person name="Kim J.S."/>
            <person name="Ahn B.O."/>
            <person name="Rhee S.Y."/>
            <person name="Sohng J.K."/>
        </authorList>
    </citation>
    <scope>NUCLEOTIDE SEQUENCE</scope>
    <source>
        <tissue evidence="1">Leaf</tissue>
    </source>
</reference>